<evidence type="ECO:0000313" key="1">
    <source>
        <dbReference type="EMBL" id="ORX62023.1"/>
    </source>
</evidence>
<proteinExistence type="predicted"/>
<accession>A0A1X2GVH6</accession>
<protein>
    <submittedName>
        <fullName evidence="1">Uncharacterized protein</fullName>
    </submittedName>
</protein>
<keyword evidence="2" id="KW-1185">Reference proteome</keyword>
<dbReference type="Proteomes" id="UP000242146">
    <property type="component" value="Unassembled WGS sequence"/>
</dbReference>
<organism evidence="1 2">
    <name type="scientific">Hesseltinella vesiculosa</name>
    <dbReference type="NCBI Taxonomy" id="101127"/>
    <lineage>
        <taxon>Eukaryota</taxon>
        <taxon>Fungi</taxon>
        <taxon>Fungi incertae sedis</taxon>
        <taxon>Mucoromycota</taxon>
        <taxon>Mucoromycotina</taxon>
        <taxon>Mucoromycetes</taxon>
        <taxon>Mucorales</taxon>
        <taxon>Cunninghamellaceae</taxon>
        <taxon>Hesseltinella</taxon>
    </lineage>
</organism>
<dbReference type="EMBL" id="MCGT01000002">
    <property type="protein sequence ID" value="ORX62023.1"/>
    <property type="molecule type" value="Genomic_DNA"/>
</dbReference>
<evidence type="ECO:0000313" key="2">
    <source>
        <dbReference type="Proteomes" id="UP000242146"/>
    </source>
</evidence>
<gene>
    <name evidence="1" type="ORF">DM01DRAFT_1331482</name>
</gene>
<reference evidence="1 2" key="1">
    <citation type="submission" date="2016-07" db="EMBL/GenBank/DDBJ databases">
        <title>Pervasive Adenine N6-methylation of Active Genes in Fungi.</title>
        <authorList>
            <consortium name="DOE Joint Genome Institute"/>
            <person name="Mondo S.J."/>
            <person name="Dannebaum R.O."/>
            <person name="Kuo R.C."/>
            <person name="Labutti K."/>
            <person name="Haridas S."/>
            <person name="Kuo A."/>
            <person name="Salamov A."/>
            <person name="Ahrendt S.R."/>
            <person name="Lipzen A."/>
            <person name="Sullivan W."/>
            <person name="Andreopoulos W.B."/>
            <person name="Clum A."/>
            <person name="Lindquist E."/>
            <person name="Daum C."/>
            <person name="Ramamoorthy G.K."/>
            <person name="Gryganskyi A."/>
            <person name="Culley D."/>
            <person name="Magnuson J.K."/>
            <person name="James T.Y."/>
            <person name="O'Malley M.A."/>
            <person name="Stajich J.E."/>
            <person name="Spatafora J.W."/>
            <person name="Visel A."/>
            <person name="Grigoriev I.V."/>
        </authorList>
    </citation>
    <scope>NUCLEOTIDE SEQUENCE [LARGE SCALE GENOMIC DNA]</scope>
    <source>
        <strain evidence="1 2">NRRL 3301</strain>
    </source>
</reference>
<comment type="caution">
    <text evidence="1">The sequence shown here is derived from an EMBL/GenBank/DDBJ whole genome shotgun (WGS) entry which is preliminary data.</text>
</comment>
<sequence>MFPNEILATIAFYSNNIHVAIAFGIPLTREMILKEKGPGVLMRKLLLECPSEVYHLRKWIPPDCALAYAIPNVEWIQLVNVIWDADMYSNQACQLAFYMDFQWGIINVRHDDNVNVDKEYIPDETNKYKFVNDGDWETAIQMGLTLENVVMNKYVEALPHMGLTDDQIKIHTYLMDPFPEDDLEDRLYDEDWEEIIGSSSYSGYYQDHPYAAFPSYNHSWKRATQLEYDAERKDDTDVVYRDNFHENLYYPHPSDICIQSGNIEKLDFGLYFWCRYEEDPALF</sequence>
<name>A0A1X2GVH6_9FUNG</name>
<dbReference type="AlphaFoldDB" id="A0A1X2GVH6"/>